<evidence type="ECO:0000313" key="3">
    <source>
        <dbReference type="Proteomes" id="UP000315439"/>
    </source>
</evidence>
<dbReference type="PROSITE" id="PS51257">
    <property type="entry name" value="PROKAR_LIPOPROTEIN"/>
    <property type="match status" value="1"/>
</dbReference>
<dbReference type="AlphaFoldDB" id="A0A545UFV0"/>
<evidence type="ECO:0000313" key="2">
    <source>
        <dbReference type="EMBL" id="TQV88263.1"/>
    </source>
</evidence>
<keyword evidence="1" id="KW-0732">Signal</keyword>
<sequence length="166" mass="19213">MKLSIAKLALLLFLFSSCCFASPDVIYLWNNVSFETDQGKVFLEVNRETGKLETMKLTINGKEILVGKKHFEGLSSIQLHTVKFTGGCSLNPVKCYHFISFNYLEDVDFDVYPDWYEDPKVTYTFSEGEYQDRRQRIQKSEKYWELITTNKDGTVKIGKEEVVGSY</sequence>
<proteinExistence type="predicted"/>
<gene>
    <name evidence="2" type="ORF">FLL46_06975</name>
</gene>
<feature type="signal peptide" evidence="1">
    <location>
        <begin position="1"/>
        <end position="21"/>
    </location>
</feature>
<dbReference type="Proteomes" id="UP000315439">
    <property type="component" value="Unassembled WGS sequence"/>
</dbReference>
<evidence type="ECO:0000256" key="1">
    <source>
        <dbReference type="SAM" id="SignalP"/>
    </source>
</evidence>
<dbReference type="RefSeq" id="WP_142892771.1">
    <property type="nucleotide sequence ID" value="NZ_ML660162.1"/>
</dbReference>
<feature type="chain" id="PRO_5021862899" description="Lipoprotein" evidence="1">
    <location>
        <begin position="22"/>
        <end position="166"/>
    </location>
</feature>
<evidence type="ECO:0008006" key="4">
    <source>
        <dbReference type="Google" id="ProtNLM"/>
    </source>
</evidence>
<reference evidence="2 3" key="1">
    <citation type="submission" date="2019-07" db="EMBL/GenBank/DDBJ databases">
        <title>Draft genome for Aliikangiella sp. M105.</title>
        <authorList>
            <person name="Wang G."/>
        </authorList>
    </citation>
    <scope>NUCLEOTIDE SEQUENCE [LARGE SCALE GENOMIC DNA]</scope>
    <source>
        <strain evidence="2 3">M105</strain>
    </source>
</reference>
<accession>A0A545UFV0</accession>
<organism evidence="2 3">
    <name type="scientific">Aliikangiella coralliicola</name>
    <dbReference type="NCBI Taxonomy" id="2592383"/>
    <lineage>
        <taxon>Bacteria</taxon>
        <taxon>Pseudomonadati</taxon>
        <taxon>Pseudomonadota</taxon>
        <taxon>Gammaproteobacteria</taxon>
        <taxon>Oceanospirillales</taxon>
        <taxon>Pleioneaceae</taxon>
        <taxon>Aliikangiella</taxon>
    </lineage>
</organism>
<keyword evidence="3" id="KW-1185">Reference proteome</keyword>
<name>A0A545UFV0_9GAMM</name>
<protein>
    <recommendedName>
        <fullName evidence="4">Lipoprotein</fullName>
    </recommendedName>
</protein>
<comment type="caution">
    <text evidence="2">The sequence shown here is derived from an EMBL/GenBank/DDBJ whole genome shotgun (WGS) entry which is preliminary data.</text>
</comment>
<dbReference type="OrthoDB" id="9838679at2"/>
<dbReference type="EMBL" id="VIKS01000004">
    <property type="protein sequence ID" value="TQV88263.1"/>
    <property type="molecule type" value="Genomic_DNA"/>
</dbReference>